<organism evidence="2 3">
    <name type="scientific">Ignelater luminosus</name>
    <name type="common">Cucubano</name>
    <name type="synonym">Pyrophorus luminosus</name>
    <dbReference type="NCBI Taxonomy" id="2038154"/>
    <lineage>
        <taxon>Eukaryota</taxon>
        <taxon>Metazoa</taxon>
        <taxon>Ecdysozoa</taxon>
        <taxon>Arthropoda</taxon>
        <taxon>Hexapoda</taxon>
        <taxon>Insecta</taxon>
        <taxon>Pterygota</taxon>
        <taxon>Neoptera</taxon>
        <taxon>Endopterygota</taxon>
        <taxon>Coleoptera</taxon>
        <taxon>Polyphaga</taxon>
        <taxon>Elateriformia</taxon>
        <taxon>Elateroidea</taxon>
        <taxon>Elateridae</taxon>
        <taxon>Agrypninae</taxon>
        <taxon>Pyrophorini</taxon>
        <taxon>Ignelater</taxon>
    </lineage>
</organism>
<dbReference type="EMBL" id="VTPC01090605">
    <property type="protein sequence ID" value="KAF2882557.1"/>
    <property type="molecule type" value="Genomic_DNA"/>
</dbReference>
<proteinExistence type="predicted"/>
<accession>A0A8K0CC46</accession>
<dbReference type="AlphaFoldDB" id="A0A8K0CC46"/>
<dbReference type="Pfam" id="PF13843">
    <property type="entry name" value="DDE_Tnp_1_7"/>
    <property type="match status" value="1"/>
</dbReference>
<keyword evidence="3" id="KW-1185">Reference proteome</keyword>
<dbReference type="PANTHER" id="PTHR47055">
    <property type="entry name" value="DDE_TNP_1_7 DOMAIN-CONTAINING PROTEIN"/>
    <property type="match status" value="1"/>
</dbReference>
<evidence type="ECO:0000313" key="3">
    <source>
        <dbReference type="Proteomes" id="UP000801492"/>
    </source>
</evidence>
<comment type="caution">
    <text evidence="2">The sequence shown here is derived from an EMBL/GenBank/DDBJ whole genome shotgun (WGS) entry which is preliminary data.</text>
</comment>
<reference evidence="2" key="1">
    <citation type="submission" date="2019-08" db="EMBL/GenBank/DDBJ databases">
        <title>The genome of the North American firefly Photinus pyralis.</title>
        <authorList>
            <consortium name="Photinus pyralis genome working group"/>
            <person name="Fallon T.R."/>
            <person name="Sander Lower S.E."/>
            <person name="Weng J.-K."/>
        </authorList>
    </citation>
    <scope>NUCLEOTIDE SEQUENCE</scope>
    <source>
        <strain evidence="2">TRF0915ILg1</strain>
        <tissue evidence="2">Whole body</tissue>
    </source>
</reference>
<name>A0A8K0CC46_IGNLU</name>
<dbReference type="InterPro" id="IPR052638">
    <property type="entry name" value="PiggyBac_TE-derived"/>
</dbReference>
<gene>
    <name evidence="2" type="ORF">ILUMI_23612</name>
</gene>
<evidence type="ECO:0000259" key="1">
    <source>
        <dbReference type="Pfam" id="PF13843"/>
    </source>
</evidence>
<dbReference type="PANTHER" id="PTHR47055:SF3">
    <property type="entry name" value="PHORBOL-ESTER_DAG-TYPE DOMAIN-CONTAINING PROTEIN"/>
    <property type="match status" value="1"/>
</dbReference>
<feature type="domain" description="PiggyBac transposable element-derived protein" evidence="1">
    <location>
        <begin position="282"/>
        <end position="365"/>
    </location>
</feature>
<dbReference type="InterPro" id="IPR029526">
    <property type="entry name" value="PGBD"/>
</dbReference>
<dbReference type="OrthoDB" id="6770940at2759"/>
<protein>
    <recommendedName>
        <fullName evidence="1">PiggyBac transposable element-derived protein domain-containing protein</fullName>
    </recommendedName>
</protein>
<feature type="non-terminal residue" evidence="2">
    <location>
        <position position="368"/>
    </location>
</feature>
<sequence>MIFQHDEASHFSQRTRQHLDDSFANKWSGHGGPTLSDKDRSECGVEFLRFKDSRDNFFWSHIDDTDEHAYYIATRAHLLAHAVFIKIGPTSETEAELDEILYNVDKSVIYAFALNECRKIKEKMEHQLQQLKERGSTSQLWVQYIQMVTLVKIFISSERMGNWDQHLETVWQMLPYSHARPLQLHELLEELENVNHIPEPPDTIILFSPDNANDCLIDKDSGEEDIVTINNLLGSQLRNVEVVTGYSDTKFEAVLPVAEVVSTPEQDNSDFESEDELPLSRFVTSKAKRGTYDYVLEKDRELLFCKWNDDNAVTIASNALSVNPVGRVKRYLQKENQIIYIDQPNLVKNFNHHMGGVDRSDQNIRGRK</sequence>
<evidence type="ECO:0000313" key="2">
    <source>
        <dbReference type="EMBL" id="KAF2882557.1"/>
    </source>
</evidence>
<dbReference type="GO" id="GO:0043565">
    <property type="term" value="F:sequence-specific DNA binding"/>
    <property type="evidence" value="ECO:0007669"/>
    <property type="project" value="TreeGrafter"/>
</dbReference>
<dbReference type="Proteomes" id="UP000801492">
    <property type="component" value="Unassembled WGS sequence"/>
</dbReference>